<comment type="caution">
    <text evidence="1">The sequence shown here is derived from an EMBL/GenBank/DDBJ whole genome shotgun (WGS) entry which is preliminary data.</text>
</comment>
<sequence length="508" mass="56130">MTKTAFAPGPVGSLLKALGMPGQIMRVAPESPRPVELLSSLTVTGGTTMTADDAALHELLISFAYEIDRGMNGETSAIPMSHVLRYLGQDARRDHVKASLNRLKMTTVTFRHDGAVFEDVPLLVSWLRTTDTADDIVFQLPEPLRIVMSDRARYAYVELAALPAMSSTYSSRVYRRLVAAIAESGKRWEAGGDNVFQVTVTPAELAEWVSFPRSRDGSLHVGKLRERVLSVLPRDFAAVNAFKLSLLTHAGKGRGNPLERIEFRLELAAPSRFKTRLTVEKEDLRYVGGRDVEDLHVESLLWIKAAAQFDVPGRKLLTPRDWWELWLAALNEMNSGVPLSRQCDQRVYRGESLRERIAAVGADTAAWGFVAEEAAEPDLSLRSRDQIRDLGAVGREARASRLTATTTAPEESVTSPVAVGFDEAREIIINVDPRLDAASQTALVFKPITDHVWLGRSAGADKKTLRVRFLDAGQQDEWEVEQPMIEDDVTAILGKIGPYLVGQQEYAA</sequence>
<protein>
    <submittedName>
        <fullName evidence="1">Uncharacterized protein</fullName>
    </submittedName>
</protein>
<evidence type="ECO:0000313" key="2">
    <source>
        <dbReference type="Proteomes" id="UP000186143"/>
    </source>
</evidence>
<dbReference type="EMBL" id="MKIO01000040">
    <property type="protein sequence ID" value="OLP53316.1"/>
    <property type="molecule type" value="Genomic_DNA"/>
</dbReference>
<dbReference type="AlphaFoldDB" id="A0A1Q9AEJ4"/>
<proteinExistence type="predicted"/>
<evidence type="ECO:0000313" key="1">
    <source>
        <dbReference type="EMBL" id="OLP53316.1"/>
    </source>
</evidence>
<dbReference type="Proteomes" id="UP000186143">
    <property type="component" value="Unassembled WGS sequence"/>
</dbReference>
<gene>
    <name evidence="1" type="ORF">BJF92_00680</name>
</gene>
<dbReference type="OrthoDB" id="8320086at2"/>
<accession>A0A1Q9AEJ4</accession>
<dbReference type="RefSeq" id="WP_075636540.1">
    <property type="nucleotide sequence ID" value="NZ_MKIO01000040.1"/>
</dbReference>
<name>A0A1Q9AEJ4_9HYPH</name>
<organism evidence="1 2">
    <name type="scientific">Xaviernesmea rhizosphaerae</name>
    <dbReference type="NCBI Taxonomy" id="1672749"/>
    <lineage>
        <taxon>Bacteria</taxon>
        <taxon>Pseudomonadati</taxon>
        <taxon>Pseudomonadota</taxon>
        <taxon>Alphaproteobacteria</taxon>
        <taxon>Hyphomicrobiales</taxon>
        <taxon>Rhizobiaceae</taxon>
        <taxon>Rhizobium/Agrobacterium group</taxon>
        <taxon>Xaviernesmea</taxon>
    </lineage>
</organism>
<reference evidence="1 2" key="1">
    <citation type="submission" date="2016-09" db="EMBL/GenBank/DDBJ databases">
        <title>Rhizobium sp. nov., a novel species isolated from the rice rhizosphere.</title>
        <authorList>
            <person name="Zhao J."/>
            <person name="Zhang X."/>
        </authorList>
    </citation>
    <scope>NUCLEOTIDE SEQUENCE [LARGE SCALE GENOMIC DNA]</scope>
    <source>
        <strain evidence="1 2">MH17</strain>
    </source>
</reference>